<dbReference type="PANTHER" id="PTHR43549">
    <property type="entry name" value="MULTIDRUG RESISTANCE PROTEIN YPNP-RELATED"/>
    <property type="match status" value="1"/>
</dbReference>
<dbReference type="GO" id="GO:0005886">
    <property type="term" value="C:plasma membrane"/>
    <property type="evidence" value="ECO:0007669"/>
    <property type="project" value="UniProtKB-SubCell"/>
</dbReference>
<feature type="transmembrane region" description="Helical" evidence="7">
    <location>
        <begin position="198"/>
        <end position="217"/>
    </location>
</feature>
<feature type="transmembrane region" description="Helical" evidence="7">
    <location>
        <begin position="419"/>
        <end position="441"/>
    </location>
</feature>
<dbReference type="Proteomes" id="UP000824141">
    <property type="component" value="Unassembled WGS sequence"/>
</dbReference>
<keyword evidence="4 7" id="KW-0812">Transmembrane</keyword>
<evidence type="ECO:0000256" key="6">
    <source>
        <dbReference type="ARBA" id="ARBA00023136"/>
    </source>
</evidence>
<feature type="transmembrane region" description="Helical" evidence="7">
    <location>
        <begin position="136"/>
        <end position="157"/>
    </location>
</feature>
<evidence type="ECO:0000313" key="9">
    <source>
        <dbReference type="Proteomes" id="UP000824141"/>
    </source>
</evidence>
<feature type="transmembrane region" description="Helical" evidence="7">
    <location>
        <begin position="390"/>
        <end position="413"/>
    </location>
</feature>
<dbReference type="NCBIfam" id="TIGR00797">
    <property type="entry name" value="matE"/>
    <property type="match status" value="1"/>
</dbReference>
<evidence type="ECO:0000313" key="8">
    <source>
        <dbReference type="EMBL" id="HIS79590.1"/>
    </source>
</evidence>
<protein>
    <submittedName>
        <fullName evidence="8">MATE family efflux transporter</fullName>
    </submittedName>
</protein>
<dbReference type="InterPro" id="IPR048279">
    <property type="entry name" value="MdtK-like"/>
</dbReference>
<dbReference type="PIRSF" id="PIRSF006603">
    <property type="entry name" value="DinF"/>
    <property type="match status" value="1"/>
</dbReference>
<keyword evidence="2" id="KW-0813">Transport</keyword>
<feature type="transmembrane region" description="Helical" evidence="7">
    <location>
        <begin position="320"/>
        <end position="346"/>
    </location>
</feature>
<keyword evidence="6 7" id="KW-0472">Membrane</keyword>
<feature type="transmembrane region" description="Helical" evidence="7">
    <location>
        <begin position="237"/>
        <end position="259"/>
    </location>
</feature>
<organism evidence="8 9">
    <name type="scientific">Candidatus Caccousia stercoris</name>
    <dbReference type="NCBI Taxonomy" id="2840723"/>
    <lineage>
        <taxon>Bacteria</taxon>
        <taxon>Bacillati</taxon>
        <taxon>Bacillota</taxon>
        <taxon>Clostridia</taxon>
        <taxon>Eubacteriales</taxon>
        <taxon>Oscillospiraceae</taxon>
        <taxon>Oscillospiraceae incertae sedis</taxon>
        <taxon>Candidatus Caccousia</taxon>
    </lineage>
</organism>
<name>A0A9D1FUN1_9FIRM</name>
<keyword evidence="3" id="KW-1003">Cell membrane</keyword>
<keyword evidence="5 7" id="KW-1133">Transmembrane helix</keyword>
<feature type="transmembrane region" description="Helical" evidence="7">
    <location>
        <begin position="169"/>
        <end position="192"/>
    </location>
</feature>
<accession>A0A9D1FUN1</accession>
<feature type="transmembrane region" description="Helical" evidence="7">
    <location>
        <begin position="358"/>
        <end position="378"/>
    </location>
</feature>
<comment type="caution">
    <text evidence="8">The sequence shown here is derived from an EMBL/GenBank/DDBJ whole genome shotgun (WGS) entry which is preliminary data.</text>
</comment>
<reference evidence="8" key="1">
    <citation type="submission" date="2020-10" db="EMBL/GenBank/DDBJ databases">
        <authorList>
            <person name="Gilroy R."/>
        </authorList>
    </citation>
    <scope>NUCLEOTIDE SEQUENCE</scope>
    <source>
        <strain evidence="8">6086</strain>
    </source>
</reference>
<evidence type="ECO:0000256" key="3">
    <source>
        <dbReference type="ARBA" id="ARBA00022475"/>
    </source>
</evidence>
<dbReference type="GO" id="GO:0042910">
    <property type="term" value="F:xenobiotic transmembrane transporter activity"/>
    <property type="evidence" value="ECO:0007669"/>
    <property type="project" value="InterPro"/>
</dbReference>
<dbReference type="EMBL" id="DVJM01000205">
    <property type="protein sequence ID" value="HIS79590.1"/>
    <property type="molecule type" value="Genomic_DNA"/>
</dbReference>
<dbReference type="GO" id="GO:0015297">
    <property type="term" value="F:antiporter activity"/>
    <property type="evidence" value="ECO:0007669"/>
    <property type="project" value="InterPro"/>
</dbReference>
<feature type="transmembrane region" description="Helical" evidence="7">
    <location>
        <begin position="279"/>
        <end position="299"/>
    </location>
</feature>
<dbReference type="PANTHER" id="PTHR43549:SF3">
    <property type="entry name" value="MULTIDRUG RESISTANCE PROTEIN YPNP-RELATED"/>
    <property type="match status" value="1"/>
</dbReference>
<evidence type="ECO:0000256" key="1">
    <source>
        <dbReference type="ARBA" id="ARBA00004651"/>
    </source>
</evidence>
<dbReference type="InterPro" id="IPR002528">
    <property type="entry name" value="MATE_fam"/>
</dbReference>
<dbReference type="InterPro" id="IPR052031">
    <property type="entry name" value="Membrane_Transporter-Flippase"/>
</dbReference>
<gene>
    <name evidence="8" type="ORF">IAD03_09495</name>
</gene>
<reference evidence="8" key="2">
    <citation type="journal article" date="2021" name="PeerJ">
        <title>Extensive microbial diversity within the chicken gut microbiome revealed by metagenomics and culture.</title>
        <authorList>
            <person name="Gilroy R."/>
            <person name="Ravi A."/>
            <person name="Getino M."/>
            <person name="Pursley I."/>
            <person name="Horton D.L."/>
            <person name="Alikhan N.F."/>
            <person name="Baker D."/>
            <person name="Gharbi K."/>
            <person name="Hall N."/>
            <person name="Watson M."/>
            <person name="Adriaenssens E.M."/>
            <person name="Foster-Nyarko E."/>
            <person name="Jarju S."/>
            <person name="Secka A."/>
            <person name="Antonio M."/>
            <person name="Oren A."/>
            <person name="Chaudhuri R.R."/>
            <person name="La Ragione R."/>
            <person name="Hildebrand F."/>
            <person name="Pallen M.J."/>
        </authorList>
    </citation>
    <scope>NUCLEOTIDE SEQUENCE</scope>
    <source>
        <strain evidence="8">6086</strain>
    </source>
</reference>
<dbReference type="AlphaFoldDB" id="A0A9D1FUN1"/>
<sequence>MAKVRDMTQGRPARLILSFALPLMLGNMFQQMYVMVDTMVVGKFVGVDALASLGAADWLNWLVIGLVQGLTQGFSIQISQRFGAEDWDGLNRAITGTILLSGAVGAVLTAAALLLAEPVLLLLHTPADILPGSLDYLHVMFSGTLALMGYNAFASILRAMGNSRTPLIAMVIASVLNVGLDLLFVLVFHWGIAGAAGATVLAQVVSCLICLWAMRGLPIPRIEKSQWRLGAPLMRRLFSLGAPLALQNTIIAVGGMAVQSVVNGFGVLFVAGYTATNKLYGLLEIAATSFGFSMATYTGQNLGAKRYDRIRSGIRAGRRMAVLTALVISALMILLGRYILMLFISGDPQQQEQVMAVAYRYLFIMSSMLFVLYLLHVYRSSLQGMGDTIVPMASGFIEMFMRVGSVLFLPAFVGQDGVFLAEVIAWTGAAVLLIVMFYVRLRRLESGLPLRGKKKAA</sequence>
<evidence type="ECO:0000256" key="4">
    <source>
        <dbReference type="ARBA" id="ARBA00022692"/>
    </source>
</evidence>
<comment type="subcellular location">
    <subcellularLocation>
        <location evidence="1">Cell membrane</location>
        <topology evidence="1">Multi-pass membrane protein</topology>
    </subcellularLocation>
</comment>
<evidence type="ECO:0000256" key="2">
    <source>
        <dbReference type="ARBA" id="ARBA00022448"/>
    </source>
</evidence>
<evidence type="ECO:0000256" key="5">
    <source>
        <dbReference type="ARBA" id="ARBA00022989"/>
    </source>
</evidence>
<evidence type="ECO:0000256" key="7">
    <source>
        <dbReference type="SAM" id="Phobius"/>
    </source>
</evidence>
<proteinExistence type="predicted"/>
<dbReference type="Pfam" id="PF01554">
    <property type="entry name" value="MatE"/>
    <property type="match status" value="2"/>
</dbReference>
<dbReference type="CDD" id="cd13138">
    <property type="entry name" value="MATE_yoeA_like"/>
    <property type="match status" value="1"/>
</dbReference>
<feature type="transmembrane region" description="Helical" evidence="7">
    <location>
        <begin position="97"/>
        <end position="116"/>
    </location>
</feature>